<dbReference type="PANTHER" id="PTHR42646:SF2">
    <property type="entry name" value="5'-3' EXONUCLEASE FAMILY PROTEIN"/>
    <property type="match status" value="1"/>
</dbReference>
<dbReference type="InterPro" id="IPR002421">
    <property type="entry name" value="5-3_exonuclease"/>
</dbReference>
<dbReference type="GO" id="GO:0008409">
    <property type="term" value="F:5'-3' exonuclease activity"/>
    <property type="evidence" value="ECO:0007669"/>
    <property type="project" value="InterPro"/>
</dbReference>
<keyword evidence="1" id="KW-0540">Nuclease</keyword>
<dbReference type="InterPro" id="IPR029060">
    <property type="entry name" value="PIN-like_dom_sf"/>
</dbReference>
<dbReference type="InterPro" id="IPR038969">
    <property type="entry name" value="FEN"/>
</dbReference>
<dbReference type="GO" id="GO:0017108">
    <property type="term" value="F:5'-flap endonuclease activity"/>
    <property type="evidence" value="ECO:0007669"/>
    <property type="project" value="InterPro"/>
</dbReference>
<dbReference type="SUPFAM" id="SSF88723">
    <property type="entry name" value="PIN domain-like"/>
    <property type="match status" value="1"/>
</dbReference>
<reference evidence="4" key="1">
    <citation type="submission" date="2018-05" db="EMBL/GenBank/DDBJ databases">
        <authorList>
            <person name="Lanie J.A."/>
            <person name="Ng W.-L."/>
            <person name="Kazmierczak K.M."/>
            <person name="Andrzejewski T.M."/>
            <person name="Davidsen T.M."/>
            <person name="Wayne K.J."/>
            <person name="Tettelin H."/>
            <person name="Glass J.I."/>
            <person name="Rusch D."/>
            <person name="Podicherti R."/>
            <person name="Tsui H.-C.T."/>
            <person name="Winkler M.E."/>
        </authorList>
    </citation>
    <scope>NUCLEOTIDE SEQUENCE</scope>
</reference>
<organism evidence="4">
    <name type="scientific">marine metagenome</name>
    <dbReference type="NCBI Taxonomy" id="408172"/>
    <lineage>
        <taxon>unclassified sequences</taxon>
        <taxon>metagenomes</taxon>
        <taxon>ecological metagenomes</taxon>
    </lineage>
</organism>
<gene>
    <name evidence="4" type="ORF">METZ01_LOCUS454034</name>
</gene>
<dbReference type="InterPro" id="IPR020046">
    <property type="entry name" value="5-3_exonucl_a-hlix_arch_N"/>
</dbReference>
<name>A0A383A0V1_9ZZZZ</name>
<evidence type="ECO:0000256" key="1">
    <source>
        <dbReference type="ARBA" id="ARBA00022722"/>
    </source>
</evidence>
<accession>A0A383A0V1</accession>
<dbReference type="GO" id="GO:0003677">
    <property type="term" value="F:DNA binding"/>
    <property type="evidence" value="ECO:0007669"/>
    <property type="project" value="InterPro"/>
</dbReference>
<dbReference type="PANTHER" id="PTHR42646">
    <property type="entry name" value="FLAP ENDONUCLEASE XNI"/>
    <property type="match status" value="1"/>
</dbReference>
<dbReference type="Pfam" id="PF02739">
    <property type="entry name" value="5_3_exonuc_N"/>
    <property type="match status" value="1"/>
</dbReference>
<dbReference type="GO" id="GO:0033567">
    <property type="term" value="P:DNA replication, Okazaki fragment processing"/>
    <property type="evidence" value="ECO:0007669"/>
    <property type="project" value="InterPro"/>
</dbReference>
<dbReference type="AlphaFoldDB" id="A0A383A0V1"/>
<protein>
    <recommendedName>
        <fullName evidence="3">5'-3' exonuclease domain-containing protein</fullName>
    </recommendedName>
</protein>
<feature type="non-terminal residue" evidence="4">
    <location>
        <position position="113"/>
    </location>
</feature>
<keyword evidence="2" id="KW-0378">Hydrolase</keyword>
<dbReference type="SMART" id="SM00475">
    <property type="entry name" value="53EXOc"/>
    <property type="match status" value="1"/>
</dbReference>
<evidence type="ECO:0000256" key="2">
    <source>
        <dbReference type="ARBA" id="ARBA00022801"/>
    </source>
</evidence>
<dbReference type="CDD" id="cd09859">
    <property type="entry name" value="PIN_53EXO"/>
    <property type="match status" value="1"/>
</dbReference>
<evidence type="ECO:0000313" key="4">
    <source>
        <dbReference type="EMBL" id="SVE01180.1"/>
    </source>
</evidence>
<feature type="domain" description="5'-3' exonuclease" evidence="3">
    <location>
        <begin position="9"/>
        <end position="112"/>
    </location>
</feature>
<sequence>MILADKNRDNFILVDGSSYLYRAYYALPHFTNSKGLNTGAIFGVVNMISKLLKLYQPKYLCIIFDARGKNFRHRLYKEYKSNRKSMPTELSEQVPPIIDFIKSLGIAVLQVPD</sequence>
<evidence type="ECO:0000259" key="3">
    <source>
        <dbReference type="SMART" id="SM00475"/>
    </source>
</evidence>
<dbReference type="Gene3D" id="3.40.50.1010">
    <property type="entry name" value="5'-nuclease"/>
    <property type="match status" value="1"/>
</dbReference>
<dbReference type="EMBL" id="UINC01188124">
    <property type="protein sequence ID" value="SVE01180.1"/>
    <property type="molecule type" value="Genomic_DNA"/>
</dbReference>
<proteinExistence type="predicted"/>